<feature type="transmembrane region" description="Helical" evidence="8">
    <location>
        <begin position="236"/>
        <end position="254"/>
    </location>
</feature>
<keyword evidence="7 8" id="KW-0472">Membrane</keyword>
<keyword evidence="4 8" id="KW-0812">Transmembrane</keyword>
<feature type="transmembrane region" description="Helical" evidence="8">
    <location>
        <begin position="266"/>
        <end position="289"/>
    </location>
</feature>
<dbReference type="InterPro" id="IPR004698">
    <property type="entry name" value="Zn/Fe_permease_fun/pln"/>
</dbReference>
<evidence type="ECO:0000256" key="7">
    <source>
        <dbReference type="ARBA" id="ARBA00023136"/>
    </source>
</evidence>
<feature type="transmembrane region" description="Helical" evidence="8">
    <location>
        <begin position="97"/>
        <end position="117"/>
    </location>
</feature>
<dbReference type="PANTHER" id="PTHR11040:SF32">
    <property type="entry name" value="ZINC-REGULATED TRANSPORTER 1"/>
    <property type="match status" value="1"/>
</dbReference>
<dbReference type="RefSeq" id="XP_025349071.1">
    <property type="nucleotide sequence ID" value="XM_025492122.1"/>
</dbReference>
<dbReference type="GeneID" id="37013856"/>
<dbReference type="EMBL" id="KZ819324">
    <property type="protein sequence ID" value="PWN21911.1"/>
    <property type="molecule type" value="Genomic_DNA"/>
</dbReference>
<keyword evidence="5 8" id="KW-1133">Transmembrane helix</keyword>
<evidence type="ECO:0000256" key="5">
    <source>
        <dbReference type="ARBA" id="ARBA00022989"/>
    </source>
</evidence>
<feature type="transmembrane region" description="Helical" evidence="8">
    <location>
        <begin position="207"/>
        <end position="230"/>
    </location>
</feature>
<keyword evidence="3 8" id="KW-0813">Transport</keyword>
<evidence type="ECO:0000256" key="1">
    <source>
        <dbReference type="ARBA" id="ARBA00004141"/>
    </source>
</evidence>
<evidence type="ECO:0000256" key="4">
    <source>
        <dbReference type="ARBA" id="ARBA00022692"/>
    </source>
</evidence>
<dbReference type="Pfam" id="PF02535">
    <property type="entry name" value="Zip"/>
    <property type="match status" value="1"/>
</dbReference>
<dbReference type="OrthoDB" id="448280at2759"/>
<dbReference type="GO" id="GO:0005886">
    <property type="term" value="C:plasma membrane"/>
    <property type="evidence" value="ECO:0007669"/>
    <property type="project" value="TreeGrafter"/>
</dbReference>
<dbReference type="InterPro" id="IPR003689">
    <property type="entry name" value="ZIP"/>
</dbReference>
<dbReference type="AlphaFoldDB" id="A0A316UBS8"/>
<comment type="similarity">
    <text evidence="2 8">Belongs to the ZIP transporter (TC 2.A.5) family.</text>
</comment>
<dbReference type="Proteomes" id="UP000245942">
    <property type="component" value="Unassembled WGS sequence"/>
</dbReference>
<keyword evidence="10" id="KW-1185">Reference proteome</keyword>
<organism evidence="9 10">
    <name type="scientific">Pseudomicrostroma glucosiphilum</name>
    <dbReference type="NCBI Taxonomy" id="1684307"/>
    <lineage>
        <taxon>Eukaryota</taxon>
        <taxon>Fungi</taxon>
        <taxon>Dikarya</taxon>
        <taxon>Basidiomycota</taxon>
        <taxon>Ustilaginomycotina</taxon>
        <taxon>Exobasidiomycetes</taxon>
        <taxon>Microstromatales</taxon>
        <taxon>Microstromatales incertae sedis</taxon>
        <taxon>Pseudomicrostroma</taxon>
    </lineage>
</organism>
<proteinExistence type="inferred from homology"/>
<dbReference type="PANTHER" id="PTHR11040">
    <property type="entry name" value="ZINC/IRON TRANSPORTER"/>
    <property type="match status" value="1"/>
</dbReference>
<dbReference type="NCBIfam" id="TIGR00820">
    <property type="entry name" value="zip"/>
    <property type="match status" value="1"/>
</dbReference>
<comment type="subcellular location">
    <subcellularLocation>
        <location evidence="1 8">Membrane</location>
        <topology evidence="1 8">Multi-pass membrane protein</topology>
    </subcellularLocation>
</comment>
<feature type="transmembrane region" description="Helical" evidence="8">
    <location>
        <begin position="342"/>
        <end position="362"/>
    </location>
</feature>
<keyword evidence="6 8" id="KW-0406">Ion transport</keyword>
<gene>
    <name evidence="9" type="ORF">BCV69DRAFT_281817</name>
</gene>
<dbReference type="STRING" id="1684307.A0A316UBS8"/>
<feature type="transmembrane region" description="Helical" evidence="8">
    <location>
        <begin position="23"/>
        <end position="46"/>
    </location>
</feature>
<dbReference type="GO" id="GO:0005385">
    <property type="term" value="F:zinc ion transmembrane transporter activity"/>
    <property type="evidence" value="ECO:0007669"/>
    <property type="project" value="InterPro"/>
</dbReference>
<evidence type="ECO:0000256" key="6">
    <source>
        <dbReference type="ARBA" id="ARBA00023065"/>
    </source>
</evidence>
<evidence type="ECO:0000313" key="9">
    <source>
        <dbReference type="EMBL" id="PWN21911.1"/>
    </source>
</evidence>
<evidence type="ECO:0000256" key="8">
    <source>
        <dbReference type="RuleBase" id="RU362088"/>
    </source>
</evidence>
<name>A0A316UBS8_9BASI</name>
<evidence type="ECO:0000313" key="10">
    <source>
        <dbReference type="Proteomes" id="UP000245942"/>
    </source>
</evidence>
<feature type="transmembrane region" description="Helical" evidence="8">
    <location>
        <begin position="58"/>
        <end position="77"/>
    </location>
</feature>
<evidence type="ECO:0000256" key="3">
    <source>
        <dbReference type="ARBA" id="ARBA00022448"/>
    </source>
</evidence>
<feature type="transmembrane region" description="Helical" evidence="8">
    <location>
        <begin position="309"/>
        <end position="330"/>
    </location>
</feature>
<accession>A0A316UBS8</accession>
<reference evidence="9 10" key="1">
    <citation type="journal article" date="2018" name="Mol. Biol. Evol.">
        <title>Broad Genomic Sampling Reveals a Smut Pathogenic Ancestry of the Fungal Clade Ustilaginomycotina.</title>
        <authorList>
            <person name="Kijpornyongpan T."/>
            <person name="Mondo S.J."/>
            <person name="Barry K."/>
            <person name="Sandor L."/>
            <person name="Lee J."/>
            <person name="Lipzen A."/>
            <person name="Pangilinan J."/>
            <person name="LaButti K."/>
            <person name="Hainaut M."/>
            <person name="Henrissat B."/>
            <person name="Grigoriev I.V."/>
            <person name="Spatafora J.W."/>
            <person name="Aime M.C."/>
        </authorList>
    </citation>
    <scope>NUCLEOTIDE SEQUENCE [LARGE SCALE GENOMIC DNA]</scope>
    <source>
        <strain evidence="9 10">MCA 4718</strain>
    </source>
</reference>
<sequence>MADTEVEDPCAAEGFSGSVGLRIGAIFIILVSSTFATLMPIVTRRVRVLSLPASAFDFAKYFGSGVIIATAFMHLLAPGAEELSSPCLNSNFQNYTFAFAFAMISMFMTFIVELLAFRVGSKIASRLAYDPHRGGHHHANEHDHVSPAIAAKHRETELLAGSSSSSSPQPDSDDKPAVAETLPRADDLEVHALEGDVPELSAAAREILGVAILEFGVVFHSLIIGLTLATTSDFKILFIVIIFHQMFEGIGLGVRLSLLPLRAGSMIPWLGALLYSCITPLGMAIGLGVRNTYNGNSATANYITGTFDSVSAGILLYTGLVELLAHEFIFNEKMRKAPLGKVMVNILEVLTGAGIMALLARWA</sequence>
<protein>
    <submittedName>
        <fullName evidence="9">ZIP zinc/iron transport family</fullName>
    </submittedName>
</protein>
<evidence type="ECO:0000256" key="2">
    <source>
        <dbReference type="ARBA" id="ARBA00006939"/>
    </source>
</evidence>